<feature type="transmembrane region" description="Helical" evidence="1">
    <location>
        <begin position="30"/>
        <end position="51"/>
    </location>
</feature>
<keyword evidence="1" id="KW-1133">Transmembrane helix</keyword>
<name>A0A147IWD0_9SPHN</name>
<dbReference type="PATRIC" id="fig|33051.4.peg.2202"/>
<dbReference type="EMBL" id="LDTE01000041">
    <property type="protein sequence ID" value="KTW00046.1"/>
    <property type="molecule type" value="Genomic_DNA"/>
</dbReference>
<evidence type="ECO:0000313" key="3">
    <source>
        <dbReference type="Proteomes" id="UP000074072"/>
    </source>
</evidence>
<dbReference type="RefSeq" id="WP_058752071.1">
    <property type="nucleotide sequence ID" value="NZ_LDTE01000041.1"/>
</dbReference>
<dbReference type="AlphaFoldDB" id="A0A147IWD0"/>
<dbReference type="Proteomes" id="UP000074072">
    <property type="component" value="Unassembled WGS sequence"/>
</dbReference>
<accession>A0A147IWD0</accession>
<comment type="caution">
    <text evidence="2">The sequence shown here is derived from an EMBL/GenBank/DDBJ whole genome shotgun (WGS) entry which is preliminary data.</text>
</comment>
<keyword evidence="1" id="KW-0812">Transmembrane</keyword>
<proteinExistence type="predicted"/>
<sequence>MAQLGNTDLPDGIDKSHLAPVRGLRAHASLLAFIVLGATMAVAATGLLGGAPAPVTSVSAPAASLELKVARPLRSGLFFETHIRVTARRAIAKPVIGVDASLWRDLTINSQVPAPANESFKDGQYRFEYGPLEAGETLEVKIDGQTNPPLIGRVAGNVTLLDDDTPLTKAHVSIPVLP</sequence>
<evidence type="ECO:0000256" key="1">
    <source>
        <dbReference type="SAM" id="Phobius"/>
    </source>
</evidence>
<gene>
    <name evidence="2" type="ORF">SB4_07500</name>
</gene>
<organism evidence="2 3">
    <name type="scientific">Sphingomonas sanguinis</name>
    <dbReference type="NCBI Taxonomy" id="33051"/>
    <lineage>
        <taxon>Bacteria</taxon>
        <taxon>Pseudomonadati</taxon>
        <taxon>Pseudomonadota</taxon>
        <taxon>Alphaproteobacteria</taxon>
        <taxon>Sphingomonadales</taxon>
        <taxon>Sphingomonadaceae</taxon>
        <taxon>Sphingomonas</taxon>
    </lineage>
</organism>
<evidence type="ECO:0000313" key="2">
    <source>
        <dbReference type="EMBL" id="KTW00046.1"/>
    </source>
</evidence>
<protein>
    <submittedName>
        <fullName evidence="2">Uncharacterized protein</fullName>
    </submittedName>
</protein>
<reference evidence="2 3" key="1">
    <citation type="journal article" date="2016" name="Front. Microbiol.">
        <title>Genomic Resource of Rice Seed Associated Bacteria.</title>
        <authorList>
            <person name="Midha S."/>
            <person name="Bansal K."/>
            <person name="Sharma S."/>
            <person name="Kumar N."/>
            <person name="Patil P.P."/>
            <person name="Chaudhry V."/>
            <person name="Patil P.B."/>
        </authorList>
    </citation>
    <scope>NUCLEOTIDE SEQUENCE [LARGE SCALE GENOMIC DNA]</scope>
    <source>
        <strain evidence="2 3">SB4</strain>
    </source>
</reference>
<keyword evidence="1" id="KW-0472">Membrane</keyword>